<name>A0A0H2ZEY7_PSEAB</name>
<evidence type="ECO:0000313" key="6">
    <source>
        <dbReference type="EMBL" id="ABJ13435.1"/>
    </source>
</evidence>
<keyword evidence="4" id="KW-0804">Transcription</keyword>
<dbReference type="CDD" id="cd08475">
    <property type="entry name" value="PBP2_CrgA_like_6"/>
    <property type="match status" value="1"/>
</dbReference>
<dbReference type="PANTHER" id="PTHR30537:SF72">
    <property type="entry name" value="LYSR FAMILY TRANSCRIPTIONAL REGULATOR"/>
    <property type="match status" value="1"/>
</dbReference>
<evidence type="ECO:0000256" key="3">
    <source>
        <dbReference type="ARBA" id="ARBA00023125"/>
    </source>
</evidence>
<dbReference type="GO" id="GO:0003700">
    <property type="term" value="F:DNA-binding transcription factor activity"/>
    <property type="evidence" value="ECO:0007669"/>
    <property type="project" value="InterPro"/>
</dbReference>
<dbReference type="Pfam" id="PF03466">
    <property type="entry name" value="LysR_substrate"/>
    <property type="match status" value="1"/>
</dbReference>
<dbReference type="PANTHER" id="PTHR30537">
    <property type="entry name" value="HTH-TYPE TRANSCRIPTIONAL REGULATOR"/>
    <property type="match status" value="1"/>
</dbReference>
<evidence type="ECO:0000259" key="5">
    <source>
        <dbReference type="PROSITE" id="PS50931"/>
    </source>
</evidence>
<dbReference type="SUPFAM" id="SSF53850">
    <property type="entry name" value="Periplasmic binding protein-like II"/>
    <property type="match status" value="1"/>
</dbReference>
<dbReference type="PROSITE" id="PS50931">
    <property type="entry name" value="HTH_LYSR"/>
    <property type="match status" value="1"/>
</dbReference>
<dbReference type="RefSeq" id="WP_003137526.1">
    <property type="nucleotide sequence ID" value="NC_008463.1"/>
</dbReference>
<dbReference type="AlphaFoldDB" id="A0A0H2ZEY7"/>
<sequence length="309" mass="33789">MFSSERLKGIDVFVCVAEAGSFSAAAERLHLTASAVSKAIARLEDRLGLRLFERTTRRLALTDAGTTFYRTCSRVLGDLEESELALHAEHHQTGGRIRLDLPASYGRLHVLPVVLDFARRHALLVPHISFSDDFIDPVSQGIDILVRIGGPDIWPETLGHRYLGAQRLVFCAAPAYLAAHGEPRDVEELAAHDCVLYGQGDGLTTPWNFPGHQPGELERRVMPTRIAIGDGEGVVQALLASHGIGQLPTWLVSRHLESGRLREVLPQLASDGLSINLAWQKRRENLPKVGALLDVLGRSLIPSGHILGN</sequence>
<dbReference type="SUPFAM" id="SSF46785">
    <property type="entry name" value="Winged helix' DNA-binding domain"/>
    <property type="match status" value="1"/>
</dbReference>
<comment type="similarity">
    <text evidence="1">Belongs to the LysR transcriptional regulatory family.</text>
</comment>
<dbReference type="InterPro" id="IPR058163">
    <property type="entry name" value="LysR-type_TF_proteobact-type"/>
</dbReference>
<dbReference type="HOGENOM" id="CLU_039613_16_0_6"/>
<dbReference type="InterPro" id="IPR005119">
    <property type="entry name" value="LysR_subst-bd"/>
</dbReference>
<feature type="domain" description="HTH lysR-type" evidence="5">
    <location>
        <begin position="5"/>
        <end position="62"/>
    </location>
</feature>
<dbReference type="Gene3D" id="1.10.10.10">
    <property type="entry name" value="Winged helix-like DNA-binding domain superfamily/Winged helix DNA-binding domain"/>
    <property type="match status" value="1"/>
</dbReference>
<dbReference type="InterPro" id="IPR036390">
    <property type="entry name" value="WH_DNA-bd_sf"/>
</dbReference>
<reference evidence="6 7" key="1">
    <citation type="journal article" date="2006" name="Genome Biol.">
        <title>Genomic analysis reveals that Pseudomonas aeruginosa virulence is combinatorial.</title>
        <authorList>
            <person name="Lee D.G."/>
            <person name="Urbach J.M."/>
            <person name="Wu G."/>
            <person name="Liberati N.T."/>
            <person name="Feinbaum R.L."/>
            <person name="Miyata S."/>
            <person name="Diggins L.T."/>
            <person name="He J."/>
            <person name="Saucier M."/>
            <person name="Deziel E."/>
            <person name="Friedman L."/>
            <person name="Li L."/>
            <person name="Grills G."/>
            <person name="Montgomery K."/>
            <person name="Kucherlapati R."/>
            <person name="Rahme L.G."/>
            <person name="Ausubel F.M."/>
        </authorList>
    </citation>
    <scope>NUCLEOTIDE SEQUENCE [LARGE SCALE GENOMIC DNA]</scope>
    <source>
        <strain evidence="6 7">UCBPP-PA14</strain>
    </source>
</reference>
<protein>
    <submittedName>
        <fullName evidence="6">Possible LysR family transcription regulator</fullName>
    </submittedName>
</protein>
<organism evidence="6 7">
    <name type="scientific">Pseudomonas aeruginosa (strain UCBPP-PA14)</name>
    <dbReference type="NCBI Taxonomy" id="208963"/>
    <lineage>
        <taxon>Bacteria</taxon>
        <taxon>Pseudomonadati</taxon>
        <taxon>Pseudomonadota</taxon>
        <taxon>Gammaproteobacteria</taxon>
        <taxon>Pseudomonadales</taxon>
        <taxon>Pseudomonadaceae</taxon>
        <taxon>Pseudomonas</taxon>
    </lineage>
</organism>
<evidence type="ECO:0000256" key="2">
    <source>
        <dbReference type="ARBA" id="ARBA00023015"/>
    </source>
</evidence>
<dbReference type="InterPro" id="IPR036388">
    <property type="entry name" value="WH-like_DNA-bd_sf"/>
</dbReference>
<dbReference type="Proteomes" id="UP000000653">
    <property type="component" value="Chromosome"/>
</dbReference>
<dbReference type="GO" id="GO:0043565">
    <property type="term" value="F:sequence-specific DNA binding"/>
    <property type="evidence" value="ECO:0007669"/>
    <property type="project" value="TreeGrafter"/>
</dbReference>
<dbReference type="GO" id="GO:0006351">
    <property type="term" value="P:DNA-templated transcription"/>
    <property type="evidence" value="ECO:0007669"/>
    <property type="project" value="TreeGrafter"/>
</dbReference>
<dbReference type="Pfam" id="PF00126">
    <property type="entry name" value="HTH_1"/>
    <property type="match status" value="1"/>
</dbReference>
<evidence type="ECO:0000256" key="1">
    <source>
        <dbReference type="ARBA" id="ARBA00009437"/>
    </source>
</evidence>
<dbReference type="InterPro" id="IPR000847">
    <property type="entry name" value="LysR_HTH_N"/>
</dbReference>
<dbReference type="BioCyc" id="PAER208963:G1G74-840-MONOMER"/>
<dbReference type="EMBL" id="CP000438">
    <property type="protein sequence ID" value="ABJ13435.1"/>
    <property type="molecule type" value="Genomic_DNA"/>
</dbReference>
<evidence type="ECO:0000313" key="7">
    <source>
        <dbReference type="Proteomes" id="UP000000653"/>
    </source>
</evidence>
<gene>
    <name evidence="6" type="ordered locus">PA14_10120</name>
</gene>
<accession>A0A0H2ZEY7</accession>
<keyword evidence="3" id="KW-0238">DNA-binding</keyword>
<dbReference type="FunFam" id="1.10.10.10:FF:000001">
    <property type="entry name" value="LysR family transcriptional regulator"/>
    <property type="match status" value="1"/>
</dbReference>
<proteinExistence type="inferred from homology"/>
<dbReference type="PRINTS" id="PR00039">
    <property type="entry name" value="HTHLYSR"/>
</dbReference>
<keyword evidence="2" id="KW-0805">Transcription regulation</keyword>
<dbReference type="Gene3D" id="3.40.190.290">
    <property type="match status" value="1"/>
</dbReference>
<evidence type="ECO:0000256" key="4">
    <source>
        <dbReference type="ARBA" id="ARBA00023163"/>
    </source>
</evidence>
<dbReference type="KEGG" id="pau:PA14_10120"/>